<sequence>MNPAVSNMVLMFGLMQLSKKIPFEDPMVVFYARCVYVASNIIIFAIYMFTRYKITQKNDLTTLKYVEPPSPMSGSSEKKLVTTTIKEYDLLQVTTALRSSLFGIAVLLFMHFKLGYTNPLVMQSILPLKSLFEQKIVQIHLLGKPAVGDLKRPFKAAGLFAGAGAGANVATDKKAIEEAEKSGLGGVKEE</sequence>
<proteinExistence type="predicted"/>
<dbReference type="GeneID" id="90038973"/>
<feature type="transmembrane region" description="Helical" evidence="1">
    <location>
        <begin position="28"/>
        <end position="49"/>
    </location>
</feature>
<dbReference type="InterPro" id="IPR012098">
    <property type="entry name" value="SND3_fun"/>
</dbReference>
<gene>
    <name evidence="2" type="ORF">BZA70DRAFT_283622</name>
</gene>
<evidence type="ECO:0000256" key="1">
    <source>
        <dbReference type="SAM" id="Phobius"/>
    </source>
</evidence>
<keyword evidence="1" id="KW-0812">Transmembrane</keyword>
<keyword evidence="3" id="KW-1185">Reference proteome</keyword>
<name>A0ABR1F2X2_9ASCO</name>
<evidence type="ECO:0000313" key="2">
    <source>
        <dbReference type="EMBL" id="KAK7203403.1"/>
    </source>
</evidence>
<keyword evidence="1" id="KW-1133">Transmembrane helix</keyword>
<organism evidence="2 3">
    <name type="scientific">Myxozyma melibiosi</name>
    <dbReference type="NCBI Taxonomy" id="54550"/>
    <lineage>
        <taxon>Eukaryota</taxon>
        <taxon>Fungi</taxon>
        <taxon>Dikarya</taxon>
        <taxon>Ascomycota</taxon>
        <taxon>Saccharomycotina</taxon>
        <taxon>Lipomycetes</taxon>
        <taxon>Lipomycetales</taxon>
        <taxon>Lipomycetaceae</taxon>
        <taxon>Myxozyma</taxon>
    </lineage>
</organism>
<comment type="caution">
    <text evidence="2">The sequence shown here is derived from an EMBL/GenBank/DDBJ whole genome shotgun (WGS) entry which is preliminary data.</text>
</comment>
<accession>A0ABR1F2X2</accession>
<dbReference type="EMBL" id="JBBJBU010000012">
    <property type="protein sequence ID" value="KAK7203403.1"/>
    <property type="molecule type" value="Genomic_DNA"/>
</dbReference>
<protein>
    <submittedName>
        <fullName evidence="2">Inorganic phosphate transport protein PHO88</fullName>
    </submittedName>
</protein>
<evidence type="ECO:0000313" key="3">
    <source>
        <dbReference type="Proteomes" id="UP001498771"/>
    </source>
</evidence>
<reference evidence="2 3" key="1">
    <citation type="submission" date="2024-03" db="EMBL/GenBank/DDBJ databases">
        <title>Genome-scale model development and genomic sequencing of the oleaginous clade Lipomyces.</title>
        <authorList>
            <consortium name="Lawrence Berkeley National Laboratory"/>
            <person name="Czajka J.J."/>
            <person name="Han Y."/>
            <person name="Kim J."/>
            <person name="Mondo S.J."/>
            <person name="Hofstad B.A."/>
            <person name="Robles A."/>
            <person name="Haridas S."/>
            <person name="Riley R."/>
            <person name="LaButti K."/>
            <person name="Pangilinan J."/>
            <person name="Andreopoulos W."/>
            <person name="Lipzen A."/>
            <person name="Yan J."/>
            <person name="Wang M."/>
            <person name="Ng V."/>
            <person name="Grigoriev I.V."/>
            <person name="Spatafora J.W."/>
            <person name="Magnuson J.K."/>
            <person name="Baker S.E."/>
            <person name="Pomraning K.R."/>
        </authorList>
    </citation>
    <scope>NUCLEOTIDE SEQUENCE [LARGE SCALE GENOMIC DNA]</scope>
    <source>
        <strain evidence="2 3">Phaff 52-87</strain>
    </source>
</reference>
<dbReference type="PANTHER" id="PTHR28112">
    <property type="entry name" value="SRP-INDEPENDENT TARGETING PROTEIN 3"/>
    <property type="match status" value="1"/>
</dbReference>
<keyword evidence="1" id="KW-0472">Membrane</keyword>
<dbReference type="RefSeq" id="XP_064766436.1">
    <property type="nucleotide sequence ID" value="XM_064913461.1"/>
</dbReference>
<dbReference type="PANTHER" id="PTHR28112:SF1">
    <property type="entry name" value="SRP-INDEPENDENT TARGETING PROTEIN 3"/>
    <property type="match status" value="1"/>
</dbReference>
<dbReference type="Proteomes" id="UP001498771">
    <property type="component" value="Unassembled WGS sequence"/>
</dbReference>
<dbReference type="Pfam" id="PF10032">
    <property type="entry name" value="Pho88"/>
    <property type="match status" value="1"/>
</dbReference>
<dbReference type="PIRSF" id="PIRSF008756">
    <property type="entry name" value="P_tr_PHO88"/>
    <property type="match status" value="1"/>
</dbReference>